<reference evidence="5" key="1">
    <citation type="submission" date="2021-02" db="EMBL/GenBank/DDBJ databases">
        <authorList>
            <person name="Palmer J.M."/>
        </authorList>
    </citation>
    <scope>NUCLEOTIDE SEQUENCE</scope>
    <source>
        <strain evidence="5">SCRP23</strain>
    </source>
</reference>
<evidence type="ECO:0000256" key="1">
    <source>
        <dbReference type="ARBA" id="ARBA00008468"/>
    </source>
</evidence>
<dbReference type="Pfam" id="PF10046">
    <property type="entry name" value="BLOC1_2"/>
    <property type="match status" value="1"/>
</dbReference>
<gene>
    <name evidence="5" type="ORF">PHYBOEH_003758</name>
</gene>
<dbReference type="EMBL" id="JAGDFL010000207">
    <property type="protein sequence ID" value="KAG7395432.1"/>
    <property type="molecule type" value="Genomic_DNA"/>
</dbReference>
<evidence type="ECO:0000256" key="3">
    <source>
        <dbReference type="SAM" id="MobiDB-lite"/>
    </source>
</evidence>
<evidence type="ECO:0000313" key="6">
    <source>
        <dbReference type="Proteomes" id="UP000693981"/>
    </source>
</evidence>
<proteinExistence type="inferred from homology"/>
<evidence type="ECO:0000259" key="4">
    <source>
        <dbReference type="PROSITE" id="PS50195"/>
    </source>
</evidence>
<dbReference type="GO" id="GO:0032418">
    <property type="term" value="P:lysosome localization"/>
    <property type="evidence" value="ECO:0007669"/>
    <property type="project" value="TreeGrafter"/>
</dbReference>
<evidence type="ECO:0000256" key="2">
    <source>
        <dbReference type="SAM" id="Coils"/>
    </source>
</evidence>
<dbReference type="Pfam" id="PF00787">
    <property type="entry name" value="PX"/>
    <property type="match status" value="1"/>
</dbReference>
<keyword evidence="2" id="KW-0175">Coiled coil</keyword>
<sequence length="294" mass="33339">MDGIAKYAISVLSYTNGSLEVVTIDRRYSEFDELAATIEAKLPSLQIRDLLPPKTFFRYVSASFLERRAAYLQMFLERVLRLNFSGVLDQEIPLTAEPNVRKFLRLPRVEWIVVPWSRQSPLIKTDPDPFHIRPNFSLSPTANSSELLSPLSPRYSPSSPKRIGNTGCTSKEPMTPREATSMEKAEVDELRQLAQRVCENVAAYVGAQLNGSLESMQLLETVLGNVNTKYTSMRREAKSIGKLSEVLEARATEMKEKMQIIDDIDEELAELEDMVDQLDQYTGSLEVKFHDVRT</sequence>
<evidence type="ECO:0000313" key="5">
    <source>
        <dbReference type="EMBL" id="KAG7395432.1"/>
    </source>
</evidence>
<dbReference type="GO" id="GO:0031083">
    <property type="term" value="C:BLOC-1 complex"/>
    <property type="evidence" value="ECO:0007669"/>
    <property type="project" value="TreeGrafter"/>
</dbReference>
<dbReference type="OrthoDB" id="444265at2759"/>
<comment type="similarity">
    <text evidence="1">Belongs to the BLOC1S2 family.</text>
</comment>
<dbReference type="GO" id="GO:0099078">
    <property type="term" value="C:BORC complex"/>
    <property type="evidence" value="ECO:0007669"/>
    <property type="project" value="TreeGrafter"/>
</dbReference>
<dbReference type="PANTHER" id="PTHR46479">
    <property type="entry name" value="BIOGENESIS OF LYSOSOME-RELATED ORGANELLES COMPLEX 1 SUBUNIT 2"/>
    <property type="match status" value="1"/>
</dbReference>
<feature type="domain" description="PX" evidence="4">
    <location>
        <begin position="1"/>
        <end position="111"/>
    </location>
</feature>
<feature type="coiled-coil region" evidence="2">
    <location>
        <begin position="254"/>
        <end position="284"/>
    </location>
</feature>
<protein>
    <recommendedName>
        <fullName evidence="4">PX domain-containing protein</fullName>
    </recommendedName>
</protein>
<dbReference type="GO" id="GO:0016197">
    <property type="term" value="P:endosomal transport"/>
    <property type="evidence" value="ECO:0007669"/>
    <property type="project" value="TreeGrafter"/>
</dbReference>
<accession>A0A8T1WN36</accession>
<dbReference type="PROSITE" id="PS50195">
    <property type="entry name" value="PX"/>
    <property type="match status" value="1"/>
</dbReference>
<organism evidence="5 6">
    <name type="scientific">Phytophthora boehmeriae</name>
    <dbReference type="NCBI Taxonomy" id="109152"/>
    <lineage>
        <taxon>Eukaryota</taxon>
        <taxon>Sar</taxon>
        <taxon>Stramenopiles</taxon>
        <taxon>Oomycota</taxon>
        <taxon>Peronosporomycetes</taxon>
        <taxon>Peronosporales</taxon>
        <taxon>Peronosporaceae</taxon>
        <taxon>Phytophthora</taxon>
    </lineage>
</organism>
<feature type="region of interest" description="Disordered" evidence="3">
    <location>
        <begin position="142"/>
        <end position="180"/>
    </location>
</feature>
<dbReference type="InterPro" id="IPR001683">
    <property type="entry name" value="PX_dom"/>
</dbReference>
<feature type="compositionally biased region" description="Low complexity" evidence="3">
    <location>
        <begin position="144"/>
        <end position="160"/>
    </location>
</feature>
<dbReference type="AlphaFoldDB" id="A0A8T1WN36"/>
<dbReference type="InterPro" id="IPR019269">
    <property type="entry name" value="BLOC1_su2"/>
</dbReference>
<keyword evidence="6" id="KW-1185">Reference proteome</keyword>
<dbReference type="PANTHER" id="PTHR46479:SF1">
    <property type="entry name" value="BIOGENESIS OF LYSOSOME-RELATED ORGANELLES COMPLEX 1 SUBUNIT 2"/>
    <property type="match status" value="1"/>
</dbReference>
<comment type="caution">
    <text evidence="5">The sequence shown here is derived from an EMBL/GenBank/DDBJ whole genome shotgun (WGS) entry which is preliminary data.</text>
</comment>
<dbReference type="GO" id="GO:0000930">
    <property type="term" value="C:gamma-tubulin complex"/>
    <property type="evidence" value="ECO:0007669"/>
    <property type="project" value="TreeGrafter"/>
</dbReference>
<dbReference type="Proteomes" id="UP000693981">
    <property type="component" value="Unassembled WGS sequence"/>
</dbReference>
<dbReference type="GO" id="GO:0043015">
    <property type="term" value="F:gamma-tubulin binding"/>
    <property type="evidence" value="ECO:0007669"/>
    <property type="project" value="TreeGrafter"/>
</dbReference>
<name>A0A8T1WN36_9STRA</name>
<dbReference type="GO" id="GO:0035091">
    <property type="term" value="F:phosphatidylinositol binding"/>
    <property type="evidence" value="ECO:0007669"/>
    <property type="project" value="InterPro"/>
</dbReference>